<protein>
    <submittedName>
        <fullName evidence="1">Uncharacterized protein</fullName>
    </submittedName>
</protein>
<feature type="non-terminal residue" evidence="1">
    <location>
        <position position="100"/>
    </location>
</feature>
<gene>
    <name evidence="1" type="ORF">AMELA_G00140780</name>
</gene>
<keyword evidence="2" id="KW-1185">Reference proteome</keyword>
<proteinExistence type="predicted"/>
<comment type="caution">
    <text evidence="1">The sequence shown here is derived from an EMBL/GenBank/DDBJ whole genome shotgun (WGS) entry which is preliminary data.</text>
</comment>
<evidence type="ECO:0000313" key="1">
    <source>
        <dbReference type="EMBL" id="KAF4083400.1"/>
    </source>
</evidence>
<name>A0A7J6AL28_AMEME</name>
<dbReference type="EMBL" id="JAAGNN010000011">
    <property type="protein sequence ID" value="KAF4083400.1"/>
    <property type="molecule type" value="Genomic_DNA"/>
</dbReference>
<organism evidence="1 2">
    <name type="scientific">Ameiurus melas</name>
    <name type="common">Black bullhead</name>
    <name type="synonym">Silurus melas</name>
    <dbReference type="NCBI Taxonomy" id="219545"/>
    <lineage>
        <taxon>Eukaryota</taxon>
        <taxon>Metazoa</taxon>
        <taxon>Chordata</taxon>
        <taxon>Craniata</taxon>
        <taxon>Vertebrata</taxon>
        <taxon>Euteleostomi</taxon>
        <taxon>Actinopterygii</taxon>
        <taxon>Neopterygii</taxon>
        <taxon>Teleostei</taxon>
        <taxon>Ostariophysi</taxon>
        <taxon>Siluriformes</taxon>
        <taxon>Ictaluridae</taxon>
        <taxon>Ameiurus</taxon>
    </lineage>
</organism>
<dbReference type="Proteomes" id="UP000593565">
    <property type="component" value="Unassembled WGS sequence"/>
</dbReference>
<dbReference type="AlphaFoldDB" id="A0A7J6AL28"/>
<accession>A0A7J6AL28</accession>
<reference evidence="1 2" key="1">
    <citation type="submission" date="2020-02" db="EMBL/GenBank/DDBJ databases">
        <title>A chromosome-scale genome assembly of the black bullhead catfish (Ameiurus melas).</title>
        <authorList>
            <person name="Wen M."/>
            <person name="Zham M."/>
            <person name="Cabau C."/>
            <person name="Klopp C."/>
            <person name="Donnadieu C."/>
            <person name="Roques C."/>
            <person name="Bouchez O."/>
            <person name="Lampietro C."/>
            <person name="Jouanno E."/>
            <person name="Herpin A."/>
            <person name="Louis A."/>
            <person name="Berthelot C."/>
            <person name="Parey E."/>
            <person name="Roest-Crollius H."/>
            <person name="Braasch I."/>
            <person name="Postlethwait J."/>
            <person name="Robinson-Rechavi M."/>
            <person name="Echchiki A."/>
            <person name="Begum T."/>
            <person name="Montfort J."/>
            <person name="Schartl M."/>
            <person name="Bobe J."/>
            <person name="Guiguen Y."/>
        </authorList>
    </citation>
    <scope>NUCLEOTIDE SEQUENCE [LARGE SCALE GENOMIC DNA]</scope>
    <source>
        <strain evidence="1">M_S1</strain>
        <tissue evidence="1">Blood</tissue>
    </source>
</reference>
<sequence length="100" mass="11612">SPNVPVTLVGWISKSISLDPDTKFEVNQQGNFGQEQKEDDRLKHCWAQVQQIEGVEQDPDQRLPSDYFLVWGGLLYQRACRRGELMDLMVPKTPKPKYRH</sequence>
<evidence type="ECO:0000313" key="2">
    <source>
        <dbReference type="Proteomes" id="UP000593565"/>
    </source>
</evidence>